<evidence type="ECO:0000313" key="2">
    <source>
        <dbReference type="Proteomes" id="UP000316733"/>
    </source>
</evidence>
<protein>
    <submittedName>
        <fullName evidence="1">Uncharacterized protein</fullName>
    </submittedName>
</protein>
<sequence length="76" mass="9202">MSEEQKTYGESYMHAKTYITNWNSWENNQLQFKNIKDAIDVVAELGINKCVRLGTRVRFKEYDELVFQRIKYYINE</sequence>
<gene>
    <name evidence="1" type="ORF">EST35_0273</name>
</gene>
<keyword evidence="2" id="KW-1185">Reference proteome</keyword>
<evidence type="ECO:0000313" key="1">
    <source>
        <dbReference type="EMBL" id="QCG76154.1"/>
    </source>
</evidence>
<dbReference type="Proteomes" id="UP000316733">
    <property type="component" value="Segment"/>
</dbReference>
<accession>A0A4Y5JU46</accession>
<proteinExistence type="predicted"/>
<reference evidence="2" key="1">
    <citation type="journal article" date="2020" name="bioRxiv">
        <title>Integrative omics analysis of Pseudomonas aeruginosa virus PA5oct highlights the molecular complexity of jumbo phages.</title>
        <authorList>
            <person name="Lood C."/>
            <person name="Danis-Wlodarczyk K."/>
            <person name="Blasdel B.G."/>
            <person name="Jang H.B."/>
            <person name="Vandenheuvel D."/>
            <person name="Briers Y."/>
            <person name="Noben J.-P."/>
            <person name="van Noort V."/>
            <person name="Drulis-Kawa Z."/>
            <person name="Lavigne R."/>
        </authorList>
    </citation>
    <scope>NUCLEOTIDE SEQUENCE [LARGE SCALE GENOMIC DNA]</scope>
</reference>
<name>A0A4Y5JU46_9CAUD</name>
<dbReference type="EMBL" id="MK797984">
    <property type="protein sequence ID" value="QCG76154.1"/>
    <property type="molecule type" value="Genomic_DNA"/>
</dbReference>
<organism evidence="1 2">
    <name type="scientific">Pseudomonas phage vB_PaeM_PA5oct</name>
    <dbReference type="NCBI Taxonomy" id="2163605"/>
    <lineage>
        <taxon>Viruses</taxon>
        <taxon>Duplodnaviria</taxon>
        <taxon>Heunggongvirae</taxon>
        <taxon>Uroviricota</taxon>
        <taxon>Caudoviricetes</taxon>
        <taxon>Arenbergviridae</taxon>
        <taxon>Wroclawvirus</taxon>
        <taxon>Wroclawvirus PA5oct</taxon>
    </lineage>
</organism>